<gene>
    <name evidence="2" type="ORF">BA171_02535</name>
</gene>
<feature type="region of interest" description="Disordered" evidence="1">
    <location>
        <begin position="92"/>
        <end position="117"/>
    </location>
</feature>
<dbReference type="Pfam" id="PF10109">
    <property type="entry name" value="Phage_TAC_7"/>
    <property type="match status" value="1"/>
</dbReference>
<dbReference type="InterPro" id="IPR019289">
    <property type="entry name" value="Phage_tail_E/E"/>
</dbReference>
<evidence type="ECO:0000256" key="1">
    <source>
        <dbReference type="SAM" id="MobiDB-lite"/>
    </source>
</evidence>
<dbReference type="EMBL" id="CP016303">
    <property type="protein sequence ID" value="ASX26024.1"/>
    <property type="molecule type" value="Genomic_DNA"/>
</dbReference>
<reference evidence="2 3" key="2">
    <citation type="submission" date="2017-09" db="EMBL/GenBank/DDBJ databases">
        <title>The genome of whitefly Bemisia tabaci, a global crop pest, provides novel insights into virus transmission, host adaptation and insecticide resistance.</title>
        <authorList>
            <person name="Kaur N."/>
            <person name="Kliot A."/>
            <person name="Pinheiro P.V."/>
            <person name="Luan J."/>
            <person name="Zheng Y."/>
            <person name="Liu W."/>
            <person name="Sun H."/>
            <person name="Yang X."/>
            <person name="Xu Y."/>
            <person name="Luo Y."/>
            <person name="Kruse A."/>
            <person name="Fisher T.W."/>
            <person name="Nelson D.R."/>
            <person name="Elimelech M."/>
            <person name="MacCoss M."/>
            <person name="Johnson R."/>
            <person name="Cohen E."/>
            <person name="Hunter W.B."/>
            <person name="Brown J.K."/>
            <person name="Jander G."/>
            <person name="Cilia M."/>
            <person name="Douglas A.E."/>
            <person name="Ghanim M."/>
            <person name="Simmons A.M."/>
            <person name="Wintermantel W.M."/>
            <person name="Ling K.-S."/>
            <person name="Fei Z."/>
        </authorList>
    </citation>
    <scope>NUCLEOTIDE SEQUENCE [LARGE SCALE GENOMIC DNA]</scope>
    <source>
        <strain evidence="2 3">MEAM1</strain>
    </source>
</reference>
<proteinExistence type="predicted"/>
<sequence length="117" mass="12557">MTSIALSKPIKVHNETISVLDIQEPTFDQVEKYGIPFSYSERGDMRLDTRSALAYLPELAGIPRSSAQQLALHDVFVASMTLVGFFTSAQNSAVSDDDSTTSPGSGASIPSIYDSVP</sequence>
<evidence type="ECO:0000313" key="2">
    <source>
        <dbReference type="EMBL" id="ASX26024.1"/>
    </source>
</evidence>
<accession>A0A249DWW7</accession>
<dbReference type="RefSeq" id="WP_095591354.1">
    <property type="nucleotide sequence ID" value="NZ_CP016303.1"/>
</dbReference>
<dbReference type="Proteomes" id="UP000216438">
    <property type="component" value="Chromosome"/>
</dbReference>
<protein>
    <submittedName>
        <fullName evidence="2">Phage tail protein</fullName>
    </submittedName>
</protein>
<organism evidence="2 3">
    <name type="scientific">Candidatus Hamiltonella defensa</name>
    <name type="common">Bemisia tabaci</name>
    <dbReference type="NCBI Taxonomy" id="672795"/>
    <lineage>
        <taxon>Bacteria</taxon>
        <taxon>Pseudomonadati</taxon>
        <taxon>Pseudomonadota</taxon>
        <taxon>Gammaproteobacteria</taxon>
        <taxon>Enterobacterales</taxon>
        <taxon>Enterobacteriaceae</taxon>
        <taxon>aphid secondary symbionts</taxon>
        <taxon>Candidatus Williamhamiltonella</taxon>
    </lineage>
</organism>
<reference evidence="3" key="1">
    <citation type="submission" date="2016-06" db="EMBL/GenBank/DDBJ databases">
        <authorList>
            <person name="Chen W."/>
            <person name="Hasegawa D.K."/>
        </authorList>
    </citation>
    <scope>NUCLEOTIDE SEQUENCE [LARGE SCALE GENOMIC DNA]</scope>
    <source>
        <strain evidence="3">MEAM1</strain>
    </source>
</reference>
<evidence type="ECO:0000313" key="3">
    <source>
        <dbReference type="Proteomes" id="UP000216438"/>
    </source>
</evidence>
<name>A0A249DWW7_9ENTR</name>
<dbReference type="AlphaFoldDB" id="A0A249DWW7"/>